<proteinExistence type="predicted"/>
<reference evidence="1" key="1">
    <citation type="submission" date="2013-07" db="EMBL/GenBank/DDBJ databases">
        <title>The genome of an arbuscular mycorrhizal fungus provides insights into the evolution of the oldest plant symbiosis.</title>
        <authorList>
            <consortium name="DOE Joint Genome Institute"/>
            <person name="Tisserant E."/>
            <person name="Malbreil M."/>
            <person name="Kuo A."/>
            <person name="Kohler A."/>
            <person name="Symeonidi A."/>
            <person name="Balestrini R."/>
            <person name="Charron P."/>
            <person name="Duensing N."/>
            <person name="Frei-dit-Frey N."/>
            <person name="Gianinazzi-Pearson V."/>
            <person name="Gilbert B."/>
            <person name="Handa Y."/>
            <person name="Hijri M."/>
            <person name="Kaul R."/>
            <person name="Kawaguchi M."/>
            <person name="Krajinski F."/>
            <person name="Lammers P."/>
            <person name="Lapierre D."/>
            <person name="Masclaux F.G."/>
            <person name="Murat C."/>
            <person name="Morin E."/>
            <person name="Ndikumana S."/>
            <person name="Pagni M."/>
            <person name="Petitpierre D."/>
            <person name="Requena N."/>
            <person name="Rosikiewicz P."/>
            <person name="Riley R."/>
            <person name="Saito K."/>
            <person name="San Clemente H."/>
            <person name="Shapiro H."/>
            <person name="van Tuinen D."/>
            <person name="Becard G."/>
            <person name="Bonfante P."/>
            <person name="Paszkowski U."/>
            <person name="Shachar-Hill Y."/>
            <person name="Young J.P."/>
            <person name="Sanders I.R."/>
            <person name="Henrissat B."/>
            <person name="Rensing S.A."/>
            <person name="Grigoriev I.V."/>
            <person name="Corradi N."/>
            <person name="Roux C."/>
            <person name="Martin F."/>
        </authorList>
    </citation>
    <scope>NUCLEOTIDE SEQUENCE</scope>
    <source>
        <strain evidence="1">DAOM 197198</strain>
    </source>
</reference>
<dbReference type="EMBL" id="KI299334">
    <property type="protein sequence ID" value="ERZ97771.1"/>
    <property type="molecule type" value="Genomic_DNA"/>
</dbReference>
<dbReference type="HOGENOM" id="CLU_2098141_0_0_1"/>
<gene>
    <name evidence="1" type="ORF">GLOINDRAFT_88828</name>
</gene>
<sequence length="116" mass="13865">MLIATHKLKKHKMIVLKRRYTVYVLKNQNSSEKIRSSRRVTDIYNLYFGKDFAVFALQFYLNPSINHPLLGTITYTLIDDIERLDIFRTASDLSHHLYLLIQYINAKSYRFCLQLY</sequence>
<name>U9SRN0_RHIID</name>
<protein>
    <submittedName>
        <fullName evidence="1">Uncharacterized protein</fullName>
    </submittedName>
</protein>
<evidence type="ECO:0000313" key="1">
    <source>
        <dbReference type="EMBL" id="ERZ97771.1"/>
    </source>
</evidence>
<dbReference type="AlphaFoldDB" id="U9SRN0"/>
<organism evidence="1">
    <name type="scientific">Rhizophagus irregularis (strain DAOM 181602 / DAOM 197198 / MUCL 43194)</name>
    <name type="common">Arbuscular mycorrhizal fungus</name>
    <name type="synonym">Glomus intraradices</name>
    <dbReference type="NCBI Taxonomy" id="747089"/>
    <lineage>
        <taxon>Eukaryota</taxon>
        <taxon>Fungi</taxon>
        <taxon>Fungi incertae sedis</taxon>
        <taxon>Mucoromycota</taxon>
        <taxon>Glomeromycotina</taxon>
        <taxon>Glomeromycetes</taxon>
        <taxon>Glomerales</taxon>
        <taxon>Glomeraceae</taxon>
        <taxon>Rhizophagus</taxon>
    </lineage>
</organism>
<accession>U9SRN0</accession>